<feature type="chain" id="PRO_5012617360" evidence="1">
    <location>
        <begin position="30"/>
        <end position="128"/>
    </location>
</feature>
<dbReference type="InterPro" id="IPR013783">
    <property type="entry name" value="Ig-like_fold"/>
</dbReference>
<keyword evidence="1" id="KW-0732">Signal</keyword>
<protein>
    <submittedName>
        <fullName evidence="3">Putative binding domain-containing protein, N-terminal</fullName>
    </submittedName>
</protein>
<name>A0A1T5DEI9_9SPHI</name>
<dbReference type="PROSITE" id="PS51257">
    <property type="entry name" value="PROKAR_LIPOPROTEIN"/>
    <property type="match status" value="1"/>
</dbReference>
<organism evidence="3 4">
    <name type="scientific">Sphingobacterium nematocida</name>
    <dbReference type="NCBI Taxonomy" id="1513896"/>
    <lineage>
        <taxon>Bacteria</taxon>
        <taxon>Pseudomonadati</taxon>
        <taxon>Bacteroidota</taxon>
        <taxon>Sphingobacteriia</taxon>
        <taxon>Sphingobacteriales</taxon>
        <taxon>Sphingobacteriaceae</taxon>
        <taxon>Sphingobacterium</taxon>
    </lineage>
</organism>
<evidence type="ECO:0000259" key="2">
    <source>
        <dbReference type="Pfam" id="PF13004"/>
    </source>
</evidence>
<dbReference type="STRING" id="1513896.SAMN05660841_01918"/>
<evidence type="ECO:0000256" key="1">
    <source>
        <dbReference type="SAM" id="SignalP"/>
    </source>
</evidence>
<gene>
    <name evidence="3" type="ORF">SAMN05660841_01918</name>
</gene>
<dbReference type="Proteomes" id="UP000190150">
    <property type="component" value="Unassembled WGS sequence"/>
</dbReference>
<evidence type="ECO:0000313" key="3">
    <source>
        <dbReference type="EMBL" id="SKB70124.1"/>
    </source>
</evidence>
<feature type="signal peptide" evidence="1">
    <location>
        <begin position="1"/>
        <end position="29"/>
    </location>
</feature>
<dbReference type="InterPro" id="IPR024361">
    <property type="entry name" value="BACON"/>
</dbReference>
<dbReference type="RefSeq" id="WP_139375263.1">
    <property type="nucleotide sequence ID" value="NZ_FUZF01000007.1"/>
</dbReference>
<accession>A0A1T5DEI9</accession>
<dbReference type="Pfam" id="PF13004">
    <property type="entry name" value="BACON"/>
    <property type="match status" value="1"/>
</dbReference>
<feature type="domain" description="BACON" evidence="2">
    <location>
        <begin position="69"/>
        <end position="126"/>
    </location>
</feature>
<reference evidence="4" key="1">
    <citation type="submission" date="2017-02" db="EMBL/GenBank/DDBJ databases">
        <authorList>
            <person name="Varghese N."/>
            <person name="Submissions S."/>
        </authorList>
    </citation>
    <scope>NUCLEOTIDE SEQUENCE [LARGE SCALE GENOMIC DNA]</scope>
    <source>
        <strain evidence="4">DSM 24091</strain>
    </source>
</reference>
<proteinExistence type="predicted"/>
<dbReference type="OrthoDB" id="711542at2"/>
<keyword evidence="4" id="KW-1185">Reference proteome</keyword>
<dbReference type="AlphaFoldDB" id="A0A1T5DEI9"/>
<sequence length="128" mass="13682">MNSKYISRFNIGLSILVCFMAFLTLSSCEKDQHVKPVAGPFAVTSTIPATVPSAGATYTLTIDGSTNGWWIDVANNVSWVTIARKYGSSKATQDVKIGANSSNADRVVAITVHSTGGQKEIIEIKQSK</sequence>
<dbReference type="EMBL" id="FUZF01000007">
    <property type="protein sequence ID" value="SKB70124.1"/>
    <property type="molecule type" value="Genomic_DNA"/>
</dbReference>
<dbReference type="Gene3D" id="2.60.40.10">
    <property type="entry name" value="Immunoglobulins"/>
    <property type="match status" value="1"/>
</dbReference>
<evidence type="ECO:0000313" key="4">
    <source>
        <dbReference type="Proteomes" id="UP000190150"/>
    </source>
</evidence>